<evidence type="ECO:0000256" key="1">
    <source>
        <dbReference type="SAM" id="MobiDB-lite"/>
    </source>
</evidence>
<organism evidence="2 3">
    <name type="scientific">Ancylostoma ceylanicum</name>
    <dbReference type="NCBI Taxonomy" id="53326"/>
    <lineage>
        <taxon>Eukaryota</taxon>
        <taxon>Metazoa</taxon>
        <taxon>Ecdysozoa</taxon>
        <taxon>Nematoda</taxon>
        <taxon>Chromadorea</taxon>
        <taxon>Rhabditida</taxon>
        <taxon>Rhabditina</taxon>
        <taxon>Rhabditomorpha</taxon>
        <taxon>Strongyloidea</taxon>
        <taxon>Ancylostomatidae</taxon>
        <taxon>Ancylostomatinae</taxon>
        <taxon>Ancylostoma</taxon>
    </lineage>
</organism>
<dbReference type="EMBL" id="JARK01001436">
    <property type="protein sequence ID" value="EYC02360.1"/>
    <property type="molecule type" value="Genomic_DNA"/>
</dbReference>
<reference evidence="3" key="1">
    <citation type="journal article" date="2015" name="Nat. Genet.">
        <title>The genome and transcriptome of the zoonotic hookworm Ancylostoma ceylanicum identify infection-specific gene families.</title>
        <authorList>
            <person name="Schwarz E.M."/>
            <person name="Hu Y."/>
            <person name="Antoshechkin I."/>
            <person name="Miller M.M."/>
            <person name="Sternberg P.W."/>
            <person name="Aroian R.V."/>
        </authorList>
    </citation>
    <scope>NUCLEOTIDE SEQUENCE</scope>
    <source>
        <strain evidence="3">HY135</strain>
    </source>
</reference>
<comment type="caution">
    <text evidence="2">The sequence shown here is derived from an EMBL/GenBank/DDBJ whole genome shotgun (WGS) entry which is preliminary data.</text>
</comment>
<dbReference type="AlphaFoldDB" id="A0A016TI51"/>
<name>A0A016TI51_9BILA</name>
<sequence length="97" mass="11086">MIGFKECDGHEITHVHKVTFLCSGDNLLRWLQSAPDTRLRTGIPPTRTIFKFLVMNQFRTGGPQRELFAVAEDLADDVQDATGEQSDGNERLRKRRK</sequence>
<gene>
    <name evidence="2" type="primary">Acey_s0100.g3251</name>
    <name evidence="2" type="ORF">Y032_0100g3251</name>
</gene>
<protein>
    <submittedName>
        <fullName evidence="2">Uncharacterized protein</fullName>
    </submittedName>
</protein>
<keyword evidence="3" id="KW-1185">Reference proteome</keyword>
<accession>A0A016TI51</accession>
<evidence type="ECO:0000313" key="2">
    <source>
        <dbReference type="EMBL" id="EYC02360.1"/>
    </source>
</evidence>
<dbReference type="Proteomes" id="UP000024635">
    <property type="component" value="Unassembled WGS sequence"/>
</dbReference>
<feature type="region of interest" description="Disordered" evidence="1">
    <location>
        <begin position="78"/>
        <end position="97"/>
    </location>
</feature>
<evidence type="ECO:0000313" key="3">
    <source>
        <dbReference type="Proteomes" id="UP000024635"/>
    </source>
</evidence>
<proteinExistence type="predicted"/>